<evidence type="ECO:0000256" key="2">
    <source>
        <dbReference type="ARBA" id="ARBA00022603"/>
    </source>
</evidence>
<keyword evidence="2" id="KW-0489">Methyltransferase</keyword>
<dbReference type="InterPro" id="IPR050953">
    <property type="entry name" value="N4_N6_ade-DNA_methylase"/>
</dbReference>
<evidence type="ECO:0000256" key="4">
    <source>
        <dbReference type="ARBA" id="ARBA00022691"/>
    </source>
</evidence>
<evidence type="ECO:0000256" key="3">
    <source>
        <dbReference type="ARBA" id="ARBA00022679"/>
    </source>
</evidence>
<evidence type="ECO:0000313" key="7">
    <source>
        <dbReference type="EMBL" id="BCB96415.1"/>
    </source>
</evidence>
<dbReference type="EMBL" id="AP022873">
    <property type="protein sequence ID" value="BCB96415.1"/>
    <property type="molecule type" value="Genomic_DNA"/>
</dbReference>
<keyword evidence="8" id="KW-1185">Reference proteome</keyword>
<feature type="domain" description="Type II methyltransferase M.TaqI-like" evidence="6">
    <location>
        <begin position="57"/>
        <end position="166"/>
    </location>
</feature>
<dbReference type="InterPro" id="IPR029063">
    <property type="entry name" value="SAM-dependent_MTases_sf"/>
</dbReference>
<dbReference type="SUPFAM" id="SSF53335">
    <property type="entry name" value="S-adenosyl-L-methionine-dependent methyltransferases"/>
    <property type="match status" value="1"/>
</dbReference>
<dbReference type="AlphaFoldDB" id="A0A7G1H0U3"/>
<dbReference type="PANTHER" id="PTHR33841:SF1">
    <property type="entry name" value="DNA METHYLTRANSFERASE A"/>
    <property type="match status" value="1"/>
</dbReference>
<evidence type="ECO:0000259" key="6">
    <source>
        <dbReference type="Pfam" id="PF07669"/>
    </source>
</evidence>
<sequence length="419" mass="49073">MEGELKEIRNQYFIATDTKEKERIKKKDAELRKIIVATLSQGGMAGDITQKIALWNPYDTNKSADWFDPEWMFGINDGYDIVIGNPPYIQLQKNGGALARLYQPKRYETFQRTGDIYTLFYEKGINLLKDGGFLCLITSNKWMRAGYGEKLREFFTKHNPKILIDLGPGIFESATVDTNIFLIQKAKNENNLRAVTLKKEDGIDIAKQLKESGVILTNLSKDAWFIGSSAEQRLKEKIERIGKPLKEWDVKIYRGVLTGLNEAFIITTEKRDEILSNCRDEAERKRTEAIIKPILRGRDIKRYYYEWAGLWVIFIPWHFPLHEDLTIQGASEKAEKEFKKQYPAVYNHLIQFKEQLSKRNKEETGIRYEWYAMQRAAATYYPEFEKEKVVWQRITQEPTFCLVEPNVFILDSMAFFYRK</sequence>
<dbReference type="InterPro" id="IPR011639">
    <property type="entry name" value="MethylTrfase_TaqI-like_dom"/>
</dbReference>
<dbReference type="PROSITE" id="PS00092">
    <property type="entry name" value="N6_MTASE"/>
    <property type="match status" value="1"/>
</dbReference>
<reference evidence="7 8" key="1">
    <citation type="submission" date="2020-03" db="EMBL/GenBank/DDBJ databases">
        <title>Complete genome sequences of two sulfur-disproportionating bacterial strains T55J and Mzg5.</title>
        <authorList>
            <person name="Umezawa K."/>
            <person name="Kojima H."/>
            <person name="Kato Y."/>
            <person name="Fukui M."/>
        </authorList>
    </citation>
    <scope>NUCLEOTIDE SEQUENCE [LARGE SCALE GENOMIC DNA]</scope>
    <source>
        <strain evidence="7 8">T55J</strain>
    </source>
</reference>
<dbReference type="GO" id="GO:0032259">
    <property type="term" value="P:methylation"/>
    <property type="evidence" value="ECO:0007669"/>
    <property type="project" value="UniProtKB-KW"/>
</dbReference>
<dbReference type="Pfam" id="PF07669">
    <property type="entry name" value="Eco57I"/>
    <property type="match status" value="1"/>
</dbReference>
<dbReference type="KEGG" id="dtp:JZK55_13370"/>
<comment type="catalytic activity">
    <reaction evidence="5">
        <text>a 2'-deoxyadenosine in DNA + S-adenosyl-L-methionine = an N(6)-methyl-2'-deoxyadenosine in DNA + S-adenosyl-L-homocysteine + H(+)</text>
        <dbReference type="Rhea" id="RHEA:15197"/>
        <dbReference type="Rhea" id="RHEA-COMP:12418"/>
        <dbReference type="Rhea" id="RHEA-COMP:12419"/>
        <dbReference type="ChEBI" id="CHEBI:15378"/>
        <dbReference type="ChEBI" id="CHEBI:57856"/>
        <dbReference type="ChEBI" id="CHEBI:59789"/>
        <dbReference type="ChEBI" id="CHEBI:90615"/>
        <dbReference type="ChEBI" id="CHEBI:90616"/>
        <dbReference type="EC" id="2.1.1.72"/>
    </reaction>
</comment>
<dbReference type="Gene3D" id="3.40.50.150">
    <property type="entry name" value="Vaccinia Virus protein VP39"/>
    <property type="match status" value="1"/>
</dbReference>
<keyword evidence="3" id="KW-0808">Transferase</keyword>
<dbReference type="GO" id="GO:0006304">
    <property type="term" value="P:DNA modification"/>
    <property type="evidence" value="ECO:0007669"/>
    <property type="project" value="InterPro"/>
</dbReference>
<dbReference type="PRINTS" id="PR00507">
    <property type="entry name" value="N12N6MTFRASE"/>
</dbReference>
<gene>
    <name evidence="7" type="ORF">JZK55_13370</name>
</gene>
<name>A0A7G1H0U3_9BACT</name>
<dbReference type="InterPro" id="IPR002052">
    <property type="entry name" value="DNA_methylase_N6_adenine_CS"/>
</dbReference>
<dbReference type="EC" id="2.1.1.72" evidence="1"/>
<dbReference type="Proteomes" id="UP000516360">
    <property type="component" value="Chromosome"/>
</dbReference>
<dbReference type="GO" id="GO:0009007">
    <property type="term" value="F:site-specific DNA-methyltransferase (adenine-specific) activity"/>
    <property type="evidence" value="ECO:0007669"/>
    <property type="project" value="UniProtKB-EC"/>
</dbReference>
<dbReference type="PANTHER" id="PTHR33841">
    <property type="entry name" value="DNA METHYLTRANSFERASE YEEA-RELATED"/>
    <property type="match status" value="1"/>
</dbReference>
<evidence type="ECO:0000256" key="1">
    <source>
        <dbReference type="ARBA" id="ARBA00011900"/>
    </source>
</evidence>
<evidence type="ECO:0000313" key="8">
    <source>
        <dbReference type="Proteomes" id="UP000516360"/>
    </source>
</evidence>
<accession>A0A7G1H0U3</accession>
<proteinExistence type="predicted"/>
<evidence type="ECO:0000256" key="5">
    <source>
        <dbReference type="ARBA" id="ARBA00047942"/>
    </source>
</evidence>
<dbReference type="REBASE" id="446326">
    <property type="entry name" value="Nba55ORF13370P"/>
</dbReference>
<keyword evidence="4" id="KW-0949">S-adenosyl-L-methionine</keyword>
<dbReference type="GO" id="GO:0003676">
    <property type="term" value="F:nucleic acid binding"/>
    <property type="evidence" value="ECO:0007669"/>
    <property type="project" value="InterPro"/>
</dbReference>
<organism evidence="7 8">
    <name type="scientific">Dissulfurispira thermophila</name>
    <dbReference type="NCBI Taxonomy" id="2715679"/>
    <lineage>
        <taxon>Bacteria</taxon>
        <taxon>Pseudomonadati</taxon>
        <taxon>Nitrospirota</taxon>
        <taxon>Thermodesulfovibrionia</taxon>
        <taxon>Thermodesulfovibrionales</taxon>
        <taxon>Dissulfurispiraceae</taxon>
        <taxon>Dissulfurispira</taxon>
    </lineage>
</organism>
<protein>
    <recommendedName>
        <fullName evidence="1">site-specific DNA-methyltransferase (adenine-specific)</fullName>
        <ecNumber evidence="1">2.1.1.72</ecNumber>
    </recommendedName>
</protein>
<dbReference type="RefSeq" id="WP_203471613.1">
    <property type="nucleotide sequence ID" value="NZ_AP022873.1"/>
</dbReference>